<protein>
    <submittedName>
        <fullName evidence="17">Alpha integrin subunit SU2</fullName>
    </submittedName>
</protein>
<dbReference type="Pfam" id="PF01839">
    <property type="entry name" value="FG-GAP"/>
    <property type="match status" value="2"/>
</dbReference>
<evidence type="ECO:0000259" key="14">
    <source>
        <dbReference type="Pfam" id="PF08441"/>
    </source>
</evidence>
<keyword evidence="5" id="KW-0677">Repeat</keyword>
<dbReference type="AlphaFoldDB" id="A0A2G8KAG3"/>
<dbReference type="Gene3D" id="1.20.5.930">
    <property type="entry name" value="Bicelle-embedded integrin alpha(iib) transmembrane segment"/>
    <property type="match status" value="1"/>
</dbReference>
<evidence type="ECO:0000313" key="17">
    <source>
        <dbReference type="EMBL" id="PIK44982.1"/>
    </source>
</evidence>
<evidence type="ECO:0000256" key="7">
    <source>
        <dbReference type="ARBA" id="ARBA00022989"/>
    </source>
</evidence>
<dbReference type="EMBL" id="MRZV01000741">
    <property type="protein sequence ID" value="PIK44982.1"/>
    <property type="molecule type" value="Genomic_DNA"/>
</dbReference>
<dbReference type="GO" id="GO:0005178">
    <property type="term" value="F:integrin binding"/>
    <property type="evidence" value="ECO:0007669"/>
    <property type="project" value="TreeGrafter"/>
</dbReference>
<dbReference type="PANTHER" id="PTHR23220:SF133">
    <property type="entry name" value="INTEGRIN ALPHA-PS2"/>
    <property type="match status" value="1"/>
</dbReference>
<dbReference type="PRINTS" id="PR01185">
    <property type="entry name" value="INTEGRINA"/>
</dbReference>
<dbReference type="InterPro" id="IPR013649">
    <property type="entry name" value="Integrin_alpha_Ig-like_1"/>
</dbReference>
<dbReference type="SUPFAM" id="SSF69179">
    <property type="entry name" value="Integrin domains"/>
    <property type="match status" value="3"/>
</dbReference>
<accession>A0A2G8KAG3</accession>
<dbReference type="Gene3D" id="2.60.40.1530">
    <property type="entry name" value="ntegrin, alpha v. Chain A, domain 4"/>
    <property type="match status" value="1"/>
</dbReference>
<evidence type="ECO:0000259" key="15">
    <source>
        <dbReference type="Pfam" id="PF20805"/>
    </source>
</evidence>
<keyword evidence="4" id="KW-0732">Signal</keyword>
<dbReference type="InterPro" id="IPR048286">
    <property type="entry name" value="Integrin_alpha_Ig-like_3"/>
</dbReference>
<evidence type="ECO:0000256" key="9">
    <source>
        <dbReference type="ARBA" id="ARBA00023136"/>
    </source>
</evidence>
<keyword evidence="18" id="KW-1185">Reference proteome</keyword>
<evidence type="ECO:0000256" key="10">
    <source>
        <dbReference type="ARBA" id="ARBA00023170"/>
    </source>
</evidence>
<dbReference type="GO" id="GO:0033627">
    <property type="term" value="P:cell adhesion mediated by integrin"/>
    <property type="evidence" value="ECO:0007669"/>
    <property type="project" value="TreeGrafter"/>
</dbReference>
<dbReference type="Pfam" id="PF20805">
    <property type="entry name" value="Integrin_A_Ig_2"/>
    <property type="match status" value="1"/>
</dbReference>
<dbReference type="STRING" id="307972.A0A2G8KAG3"/>
<keyword evidence="3 13" id="KW-0812">Transmembrane</keyword>
<dbReference type="Pfam" id="PF20806">
    <property type="entry name" value="Integrin_A_Ig_3"/>
    <property type="match status" value="1"/>
</dbReference>
<evidence type="ECO:0000256" key="12">
    <source>
        <dbReference type="PROSITE-ProRule" id="PRU00803"/>
    </source>
</evidence>
<sequence length="1040" mass="115923">MQLDSQIYNRKESECILLDKQTINSLNFVVRLLVGAPKAQSIEHEDIVKGGLVYHCPIINSSESCQIIAVDPKGQTRNREGIQTANKSHQLFGSTVRSAGPDSYVLMCAPNHVRFFDMDEPDEEEHVASGICYIVSNVFTSPEHKKFQPCKDYTSMTKQMCQLGFSGVMFEDSFVVGAPGSYFWQGQVFLQTLTRPQLLKTQSKSTRFDDTNQGYSIAVGDLDGNGTIDYVTGSPKRYNMFGSVLVYSSLASFQDPLFEIIGYQFGAYFGHSVEAADLNGDGLDDLIVGAPTYSDAKAAVPLHDVGRIYIYYQQDSGILRMDPQVIQGLKGSGRFGFTLAALGDINLDGFNDLAVSAPYENNDEGAVYIFSGYENGLRSTASQIITPPKHGARLFRGFGFALSGNFDIDENGYTDLLVGAPHSSSVILYRTNPIIRLALNIEFDVNGVTFRNHNLELPDGSTVVGFNTTACLQYEGTNVNDDANFRCSLKADSLRTVKTRAVFIHEGVQREIVSVVHAQKSQTHCMTYTTFLKNNIEEYNPLVFTMRCSLLHESLGSAERLNNVLPNIEEIAVSKLPIFTNCSSENCFSDLQLVVQRNIDNRTESGTVTIGEPTPINVTVTIGNLGFEVYGAQLFVSLPQGIYYSDVRRTDNHIVSCSLEGGSMTVICDLESPFMGDNHSVSFDILLTADKVDGSAEIIDIAFHVTSSIVETGERASDNSALIRIPVDARVSVKMYSDSMPTHQSIISDEEYVYYPTYQHELEVGQEVTHVYAVQNLGPSDISRAELTIYWPMHSYYGYLLYLVNVTLSTGEICHVDNELNPMNLELIQREISAYSEVNFTEQTNSTASDSDPYESVTEGYYIDIPTNITRNNVKRTVEKSQTAGHERETRYRDFICKSGKEECYTIRCQLTNLIGSKKRNIVTVQLRSRLWNDTFKLLPGNEWRFTSTAVLNVTHLPYSVQPNNYPTIYASTTTAVTKLEFTELPSKDPPLWIIIFSIFCGILLLAAILGLLTKIGFFTRSRNFKKMEEEKEEVTPVDL</sequence>
<evidence type="ECO:0000256" key="2">
    <source>
        <dbReference type="ARBA" id="ARBA00008054"/>
    </source>
</evidence>
<feature type="domain" description="Integrin alpha first immunoglubulin-like" evidence="14">
    <location>
        <begin position="433"/>
        <end position="566"/>
    </location>
</feature>
<dbReference type="SUPFAM" id="SSF69318">
    <property type="entry name" value="Integrin alpha N-terminal domain"/>
    <property type="match status" value="1"/>
</dbReference>
<evidence type="ECO:0000256" key="3">
    <source>
        <dbReference type="ARBA" id="ARBA00022692"/>
    </source>
</evidence>
<dbReference type="OrthoDB" id="5317514at2759"/>
<keyword evidence="10 13" id="KW-0675">Receptor</keyword>
<evidence type="ECO:0000256" key="6">
    <source>
        <dbReference type="ARBA" id="ARBA00022889"/>
    </source>
</evidence>
<dbReference type="InterPro" id="IPR048285">
    <property type="entry name" value="Integrin_alpha_Ig-like_2"/>
</dbReference>
<keyword evidence="9 13" id="KW-0472">Membrane</keyword>
<dbReference type="InterPro" id="IPR013519">
    <property type="entry name" value="Int_alpha_beta-p"/>
</dbReference>
<evidence type="ECO:0000256" key="11">
    <source>
        <dbReference type="ARBA" id="ARBA00023180"/>
    </source>
</evidence>
<feature type="transmembrane region" description="Helical" evidence="13">
    <location>
        <begin position="992"/>
        <end position="1018"/>
    </location>
</feature>
<dbReference type="GO" id="GO:0007160">
    <property type="term" value="P:cell-matrix adhesion"/>
    <property type="evidence" value="ECO:0007669"/>
    <property type="project" value="TreeGrafter"/>
</dbReference>
<feature type="repeat" description="FG-GAP" evidence="12">
    <location>
        <begin position="322"/>
        <end position="379"/>
    </location>
</feature>
<dbReference type="PROSITE" id="PS51470">
    <property type="entry name" value="FG_GAP"/>
    <property type="match status" value="4"/>
</dbReference>
<keyword evidence="7 13" id="KW-1133">Transmembrane helix</keyword>
<evidence type="ECO:0000259" key="16">
    <source>
        <dbReference type="Pfam" id="PF20806"/>
    </source>
</evidence>
<dbReference type="PANTHER" id="PTHR23220">
    <property type="entry name" value="INTEGRIN ALPHA"/>
    <property type="match status" value="1"/>
</dbReference>
<feature type="repeat" description="FG-GAP" evidence="12">
    <location>
        <begin position="255"/>
        <end position="320"/>
    </location>
</feature>
<dbReference type="GO" id="GO:0098609">
    <property type="term" value="P:cell-cell adhesion"/>
    <property type="evidence" value="ECO:0007669"/>
    <property type="project" value="TreeGrafter"/>
</dbReference>
<dbReference type="Gene3D" id="2.130.10.130">
    <property type="entry name" value="Integrin alpha, N-terminal"/>
    <property type="match status" value="1"/>
</dbReference>
<dbReference type="Gene3D" id="2.60.40.1510">
    <property type="entry name" value="ntegrin, alpha v. Chain A, domain 3"/>
    <property type="match status" value="1"/>
</dbReference>
<dbReference type="SMART" id="SM00191">
    <property type="entry name" value="Int_alpha"/>
    <property type="match status" value="4"/>
</dbReference>
<comment type="caution">
    <text evidence="17">The sequence shown here is derived from an EMBL/GenBank/DDBJ whole genome shotgun (WGS) entry which is preliminary data.</text>
</comment>
<dbReference type="InterPro" id="IPR028994">
    <property type="entry name" value="Integrin_alpha_N"/>
</dbReference>
<evidence type="ECO:0000256" key="13">
    <source>
        <dbReference type="RuleBase" id="RU003762"/>
    </source>
</evidence>
<keyword evidence="8 13" id="KW-0401">Integrin</keyword>
<feature type="repeat" description="FG-GAP" evidence="12">
    <location>
        <begin position="384"/>
        <end position="446"/>
    </location>
</feature>
<dbReference type="GO" id="GO:0009897">
    <property type="term" value="C:external side of plasma membrane"/>
    <property type="evidence" value="ECO:0007669"/>
    <property type="project" value="TreeGrafter"/>
</dbReference>
<evidence type="ECO:0000256" key="4">
    <source>
        <dbReference type="ARBA" id="ARBA00022729"/>
    </source>
</evidence>
<evidence type="ECO:0000256" key="8">
    <source>
        <dbReference type="ARBA" id="ARBA00023037"/>
    </source>
</evidence>
<dbReference type="GO" id="GO:0008305">
    <property type="term" value="C:integrin complex"/>
    <property type="evidence" value="ECO:0007669"/>
    <property type="project" value="InterPro"/>
</dbReference>
<organism evidence="17 18">
    <name type="scientific">Stichopus japonicus</name>
    <name type="common">Sea cucumber</name>
    <dbReference type="NCBI Taxonomy" id="307972"/>
    <lineage>
        <taxon>Eukaryota</taxon>
        <taxon>Metazoa</taxon>
        <taxon>Echinodermata</taxon>
        <taxon>Eleutherozoa</taxon>
        <taxon>Echinozoa</taxon>
        <taxon>Holothuroidea</taxon>
        <taxon>Aspidochirotacea</taxon>
        <taxon>Aspidochirotida</taxon>
        <taxon>Stichopodidae</taxon>
        <taxon>Apostichopus</taxon>
    </lineage>
</organism>
<evidence type="ECO:0000256" key="1">
    <source>
        <dbReference type="ARBA" id="ARBA00004479"/>
    </source>
</evidence>
<feature type="domain" description="Integrin alpha third immunoglobulin-like" evidence="16">
    <location>
        <begin position="747"/>
        <end position="977"/>
    </location>
</feature>
<keyword evidence="11" id="KW-0325">Glycoprotein</keyword>
<proteinExistence type="inferred from homology"/>
<keyword evidence="6 13" id="KW-0130">Cell adhesion</keyword>
<name>A0A2G8KAG3_STIJA</name>
<feature type="domain" description="Integrin alpha second immunoglobulin-like" evidence="15">
    <location>
        <begin position="582"/>
        <end position="717"/>
    </location>
</feature>
<dbReference type="InterPro" id="IPR000413">
    <property type="entry name" value="Integrin_alpha"/>
</dbReference>
<evidence type="ECO:0000256" key="5">
    <source>
        <dbReference type="ARBA" id="ARBA00022737"/>
    </source>
</evidence>
<evidence type="ECO:0000313" key="18">
    <source>
        <dbReference type="Proteomes" id="UP000230750"/>
    </source>
</evidence>
<dbReference type="InterPro" id="IPR013517">
    <property type="entry name" value="FG-GAP"/>
</dbReference>
<comment type="similarity">
    <text evidence="2 13">Belongs to the integrin alpha chain family.</text>
</comment>
<comment type="subcellular location">
    <subcellularLocation>
        <location evidence="1 13">Membrane</location>
        <topology evidence="1 13">Single-pass type I membrane protein</topology>
    </subcellularLocation>
</comment>
<gene>
    <name evidence="17" type="ORF">BSL78_18166</name>
</gene>
<dbReference type="GO" id="GO:0007229">
    <property type="term" value="P:integrin-mediated signaling pathway"/>
    <property type="evidence" value="ECO:0007669"/>
    <property type="project" value="UniProtKB-KW"/>
</dbReference>
<dbReference type="Pfam" id="PF08441">
    <property type="entry name" value="Integrin_A_Ig_1"/>
    <property type="match status" value="1"/>
</dbReference>
<reference evidence="17 18" key="1">
    <citation type="journal article" date="2017" name="PLoS Biol.">
        <title>The sea cucumber genome provides insights into morphological evolution and visceral regeneration.</title>
        <authorList>
            <person name="Zhang X."/>
            <person name="Sun L."/>
            <person name="Yuan J."/>
            <person name="Sun Y."/>
            <person name="Gao Y."/>
            <person name="Zhang L."/>
            <person name="Li S."/>
            <person name="Dai H."/>
            <person name="Hamel J.F."/>
            <person name="Liu C."/>
            <person name="Yu Y."/>
            <person name="Liu S."/>
            <person name="Lin W."/>
            <person name="Guo K."/>
            <person name="Jin S."/>
            <person name="Xu P."/>
            <person name="Storey K.B."/>
            <person name="Huan P."/>
            <person name="Zhang T."/>
            <person name="Zhou Y."/>
            <person name="Zhang J."/>
            <person name="Lin C."/>
            <person name="Li X."/>
            <person name="Xing L."/>
            <person name="Huo D."/>
            <person name="Sun M."/>
            <person name="Wang L."/>
            <person name="Mercier A."/>
            <person name="Li F."/>
            <person name="Yang H."/>
            <person name="Xiang J."/>
        </authorList>
    </citation>
    <scope>NUCLEOTIDE SEQUENCE [LARGE SCALE GENOMIC DNA]</scope>
    <source>
        <strain evidence="17">Shaxun</strain>
        <tissue evidence="17">Muscle</tissue>
    </source>
</reference>
<dbReference type="InterPro" id="IPR032695">
    <property type="entry name" value="Integrin_dom_sf"/>
</dbReference>
<dbReference type="Gene3D" id="2.60.40.1460">
    <property type="entry name" value="Integrin domains. Chain A, domain 2"/>
    <property type="match status" value="1"/>
</dbReference>
<feature type="repeat" description="FG-GAP" evidence="12">
    <location>
        <begin position="199"/>
        <end position="254"/>
    </location>
</feature>
<dbReference type="Proteomes" id="UP000230750">
    <property type="component" value="Unassembled WGS sequence"/>
</dbReference>